<organism evidence="2 3">
    <name type="scientific">Kerstersia gyiorum</name>
    <dbReference type="NCBI Taxonomy" id="206506"/>
    <lineage>
        <taxon>Bacteria</taxon>
        <taxon>Pseudomonadati</taxon>
        <taxon>Pseudomonadota</taxon>
        <taxon>Betaproteobacteria</taxon>
        <taxon>Burkholderiales</taxon>
        <taxon>Alcaligenaceae</taxon>
        <taxon>Kerstersia</taxon>
    </lineage>
</organism>
<dbReference type="Proteomes" id="UP000078084">
    <property type="component" value="Unassembled WGS sequence"/>
</dbReference>
<evidence type="ECO:0000313" key="3">
    <source>
        <dbReference type="Proteomes" id="UP000078084"/>
    </source>
</evidence>
<dbReference type="PATRIC" id="fig|206506.3.peg.2602"/>
<dbReference type="PIRSF" id="PIRSF001000">
    <property type="entry name" value="PDG_ENDV"/>
    <property type="match status" value="1"/>
</dbReference>
<sequence length="121" mass="14047">MTRINCVPVEELSQQHLVAEYRELPRVFGLARKARERGDPRRQDQYVLGTGHVLFFYRRLGYLADRYDALVREMQARGYKPNFTASLREAHADIPADCWGNWSPDAEALALNRQRIKERGG</sequence>
<dbReference type="Gene3D" id="1.10.440.10">
    <property type="entry name" value="T4 endonuclease V"/>
    <property type="match status" value="1"/>
</dbReference>
<comment type="caution">
    <text evidence="2">The sequence shown here is derived from an EMBL/GenBank/DDBJ whole genome shotgun (WGS) entry which is preliminary data.</text>
</comment>
<dbReference type="OrthoDB" id="7861056at2"/>
<dbReference type="AlphaFoldDB" id="A0A171KQY8"/>
<name>A0A171KQY8_9BURK</name>
<dbReference type="SUPFAM" id="SSF47077">
    <property type="entry name" value="T4 endonuclease V"/>
    <property type="match status" value="1"/>
</dbReference>
<feature type="active site" description="Proton acceptor" evidence="1">
    <location>
        <position position="23"/>
    </location>
</feature>
<evidence type="ECO:0008006" key="4">
    <source>
        <dbReference type="Google" id="ProtNLM"/>
    </source>
</evidence>
<proteinExistence type="predicted"/>
<evidence type="ECO:0000313" key="2">
    <source>
        <dbReference type="EMBL" id="KKO71305.1"/>
    </source>
</evidence>
<evidence type="ECO:0000256" key="1">
    <source>
        <dbReference type="PIRSR" id="PIRSR001000-1"/>
    </source>
</evidence>
<dbReference type="InterPro" id="IPR024796">
    <property type="entry name" value="T4_endonuc_V"/>
</dbReference>
<gene>
    <name evidence="2" type="ORF">AAV32_12215</name>
</gene>
<dbReference type="STRING" id="206506.AAV32_12215"/>
<dbReference type="InterPro" id="IPR004260">
    <property type="entry name" value="Pyr-dimer_DNA_glycosylase"/>
</dbReference>
<dbReference type="EMBL" id="LBNE01000008">
    <property type="protein sequence ID" value="KKO71305.1"/>
    <property type="molecule type" value="Genomic_DNA"/>
</dbReference>
<keyword evidence="3" id="KW-1185">Reference proteome</keyword>
<accession>A0A171KQY8</accession>
<dbReference type="RefSeq" id="WP_068372427.1">
    <property type="nucleotide sequence ID" value="NZ_CP033936.1"/>
</dbReference>
<dbReference type="Pfam" id="PF03013">
    <property type="entry name" value="Pyr_excise"/>
    <property type="match status" value="1"/>
</dbReference>
<protein>
    <recommendedName>
        <fullName evidence="4">Endonuclease</fullName>
    </recommendedName>
</protein>
<reference evidence="2 3" key="1">
    <citation type="submission" date="2015-04" db="EMBL/GenBank/DDBJ databases">
        <title>Genome sequence of Kerstersia gyiorum CG1.</title>
        <authorList>
            <person name="Greninger A.L."/>
            <person name="Kozyreva V."/>
            <person name="Chaturvedi V."/>
        </authorList>
    </citation>
    <scope>NUCLEOTIDE SEQUENCE [LARGE SCALE GENOMIC DNA]</scope>
    <source>
        <strain evidence="2 3">CG1</strain>
    </source>
</reference>